<evidence type="ECO:0000313" key="5">
    <source>
        <dbReference type="Proteomes" id="UP000572268"/>
    </source>
</evidence>
<evidence type="ECO:0000256" key="1">
    <source>
        <dbReference type="SAM" id="MobiDB-lite"/>
    </source>
</evidence>
<dbReference type="Proteomes" id="UP000570595">
    <property type="component" value="Unassembled WGS sequence"/>
</dbReference>
<proteinExistence type="predicted"/>
<evidence type="ECO:0000313" key="3">
    <source>
        <dbReference type="EMBL" id="KAF4648431.1"/>
    </source>
</evidence>
<feature type="region of interest" description="Disordered" evidence="1">
    <location>
        <begin position="328"/>
        <end position="358"/>
    </location>
</feature>
<evidence type="ECO:0000313" key="4">
    <source>
        <dbReference type="Proteomes" id="UP000570595"/>
    </source>
</evidence>
<dbReference type="EMBL" id="JABANN010001985">
    <property type="protein sequence ID" value="KAF4648431.1"/>
    <property type="molecule type" value="Genomic_DNA"/>
</dbReference>
<protein>
    <submittedName>
        <fullName evidence="2">Uncharacterized protein</fullName>
    </submittedName>
</protein>
<evidence type="ECO:0000313" key="2">
    <source>
        <dbReference type="EMBL" id="KAF4648053.1"/>
    </source>
</evidence>
<dbReference type="OrthoDB" id="3218065at2759"/>
<name>A0A7J6KL87_PEROL</name>
<dbReference type="EMBL" id="JABAHT010001991">
    <property type="protein sequence ID" value="KAF4648053.1"/>
    <property type="molecule type" value="Genomic_DNA"/>
</dbReference>
<dbReference type="PANTHER" id="PTHR35871:SF1">
    <property type="entry name" value="CXC1-LIKE CYSTEINE CLUSTER ASSOCIATED WITH KDZ TRANSPOSASES DOMAIN-CONTAINING PROTEIN"/>
    <property type="match status" value="1"/>
</dbReference>
<reference evidence="4 5" key="1">
    <citation type="submission" date="2020-04" db="EMBL/GenBank/DDBJ databases">
        <title>Perkinsus olseni comparative genomics.</title>
        <authorList>
            <person name="Bogema D.R."/>
        </authorList>
    </citation>
    <scope>NUCLEOTIDE SEQUENCE [LARGE SCALE GENOMIC DNA]</scope>
    <source>
        <strain evidence="2">ATCC PRA-179</strain>
        <strain evidence="3">ATCC PRA-31</strain>
    </source>
</reference>
<comment type="caution">
    <text evidence="2">The sequence shown here is derived from an EMBL/GenBank/DDBJ whole genome shotgun (WGS) entry which is preliminary data.</text>
</comment>
<dbReference type="PANTHER" id="PTHR35871">
    <property type="entry name" value="EXPRESSED PROTEIN"/>
    <property type="match status" value="1"/>
</dbReference>
<sequence length="358" mass="40731">MPPSDIDSQLMRSEDGTLRLRQSAEAKFVLISQDEKIYHSNDQLSRYWSDGSFTKLPAKSAGRTVMSSDFLSEVYGLIRHPETAERVGSLLDVGTDGYYTNERCLADFAECSKVVRLLSQGKYKCIFLTDHSPIHSKFAQNALNVKAMNVKPGGKQPKMRDGWFISDGRRVVQEMNFAEDHPLYPGKPKGLREVVRERFGASAIVGKRHDDLVAMLQSCDDFVSQKSLLEEEAVARGDIIIFGVKFHPELMPIEAAYRTISKAVRVSNTTGSSSGFKRRVDECQRTPELTLELIRKYFRSAREYLRNYSEGKSMAEIETLRSERRKHREPAVLLNEGAADEEDSQLFKKGRYDRNRLE</sequence>
<gene>
    <name evidence="3" type="ORF">FOL46_002884</name>
    <name evidence="2" type="ORF">FOZ61_003201</name>
</gene>
<accession>A0A7J6KL87</accession>
<dbReference type="AlphaFoldDB" id="A0A7J6KL87"/>
<organism evidence="2 4">
    <name type="scientific">Perkinsus olseni</name>
    <name type="common">Perkinsus atlanticus</name>
    <dbReference type="NCBI Taxonomy" id="32597"/>
    <lineage>
        <taxon>Eukaryota</taxon>
        <taxon>Sar</taxon>
        <taxon>Alveolata</taxon>
        <taxon>Perkinsozoa</taxon>
        <taxon>Perkinsea</taxon>
        <taxon>Perkinsida</taxon>
        <taxon>Perkinsidae</taxon>
        <taxon>Perkinsus</taxon>
    </lineage>
</organism>
<dbReference type="Proteomes" id="UP000572268">
    <property type="component" value="Unassembled WGS sequence"/>
</dbReference>